<dbReference type="InterPro" id="IPR037522">
    <property type="entry name" value="HD_GYP_dom"/>
</dbReference>
<accession>A0ABX5LNV3</accession>
<evidence type="ECO:0000256" key="1">
    <source>
        <dbReference type="SAM" id="Phobius"/>
    </source>
</evidence>
<name>A0ABX5LNV3_9BACT</name>
<dbReference type="InterPro" id="IPR003607">
    <property type="entry name" value="HD/PDEase_dom"/>
</dbReference>
<evidence type="ECO:0000259" key="3">
    <source>
        <dbReference type="PROSITE" id="PS51832"/>
    </source>
</evidence>
<proteinExistence type="predicted"/>
<keyword evidence="1" id="KW-0812">Transmembrane</keyword>
<dbReference type="SMART" id="SM00471">
    <property type="entry name" value="HDc"/>
    <property type="match status" value="1"/>
</dbReference>
<dbReference type="SUPFAM" id="SSF109604">
    <property type="entry name" value="HD-domain/PDEase-like"/>
    <property type="match status" value="1"/>
</dbReference>
<feature type="transmembrane region" description="Helical" evidence="1">
    <location>
        <begin position="58"/>
        <end position="80"/>
    </location>
</feature>
<feature type="transmembrane region" description="Helical" evidence="1">
    <location>
        <begin position="133"/>
        <end position="154"/>
    </location>
</feature>
<dbReference type="PROSITE" id="PS51832">
    <property type="entry name" value="HD_GYP"/>
    <property type="match status" value="1"/>
</dbReference>
<dbReference type="CDD" id="cd00077">
    <property type="entry name" value="HDc"/>
    <property type="match status" value="1"/>
</dbReference>
<comment type="caution">
    <text evidence="4">The sequence shown here is derived from an EMBL/GenBank/DDBJ whole genome shotgun (WGS) entry which is preliminary data.</text>
</comment>
<feature type="transmembrane region" description="Helical" evidence="1">
    <location>
        <begin position="25"/>
        <end position="43"/>
    </location>
</feature>
<keyword evidence="5" id="KW-1185">Reference proteome</keyword>
<feature type="transmembrane region" description="Helical" evidence="1">
    <location>
        <begin position="166"/>
        <end position="184"/>
    </location>
</feature>
<feature type="transmembrane region" description="Helical" evidence="1">
    <location>
        <begin position="111"/>
        <end position="128"/>
    </location>
</feature>
<dbReference type="PANTHER" id="PTHR43155:SF2">
    <property type="entry name" value="CYCLIC DI-GMP PHOSPHODIESTERASE PA4108"/>
    <property type="match status" value="1"/>
</dbReference>
<dbReference type="PROSITE" id="PS51831">
    <property type="entry name" value="HD"/>
    <property type="match status" value="1"/>
</dbReference>
<dbReference type="Gene3D" id="1.10.3210.10">
    <property type="entry name" value="Hypothetical protein af1432"/>
    <property type="match status" value="1"/>
</dbReference>
<dbReference type="RefSeq" id="WP_106197447.1">
    <property type="nucleotide sequence ID" value="NZ_QGHD01000001.1"/>
</dbReference>
<dbReference type="PANTHER" id="PTHR43155">
    <property type="entry name" value="CYCLIC DI-GMP PHOSPHODIESTERASE PA4108-RELATED"/>
    <property type="match status" value="1"/>
</dbReference>
<dbReference type="EMBL" id="QGHD01000001">
    <property type="protein sequence ID" value="PWL04120.1"/>
    <property type="molecule type" value="Genomic_DNA"/>
</dbReference>
<feature type="domain" description="HD-GYP" evidence="3">
    <location>
        <begin position="210"/>
        <end position="405"/>
    </location>
</feature>
<gene>
    <name evidence="4" type="ORF">B0H50_101132</name>
</gene>
<keyword evidence="1" id="KW-0472">Membrane</keyword>
<evidence type="ECO:0000313" key="5">
    <source>
        <dbReference type="Proteomes" id="UP000245523"/>
    </source>
</evidence>
<dbReference type="InterPro" id="IPR006674">
    <property type="entry name" value="HD_domain"/>
</dbReference>
<evidence type="ECO:0000313" key="4">
    <source>
        <dbReference type="EMBL" id="PWL04120.1"/>
    </source>
</evidence>
<feature type="transmembrane region" description="Helical" evidence="1">
    <location>
        <begin position="87"/>
        <end position="105"/>
    </location>
</feature>
<sequence length="410" mass="46170">MQEKIMDEKVDYSRWNRIITRTQQIIIAFIFVVEAANNAMLYWTRSQGYAPDTIVDKLFRYFISTTLFNVGVFLAGQWIIRKTENRMVQKIILILVVELICTNVAFSHYQFSIVFAMFLIPIVLSILYEDLKLLGVAMVASILGLAFSSTARGLDPFYSRDIGPEVAIGFAIILATFLASRFVLITLKNHGKKISEALVQKEKEKRKEELEAVTIRLIDSLAQTIEAKDSYTDGHSFRVSVYSAKLATALKFSAEDIETLRCDALLHDIGKISVPDAVLNKPGKLTNSEFEMIKAHSQVGSNILKDLFILPYASEVAGAHHERFDGKGYPKGLKGKEIPPFARIVAIADAYDAMSSNRIYRRALSHEEILRELVNGRGTQFDPEYLDAFLELFDSGKLEDFTLESPEKSA</sequence>
<dbReference type="Pfam" id="PF13487">
    <property type="entry name" value="HD_5"/>
    <property type="match status" value="1"/>
</dbReference>
<dbReference type="Proteomes" id="UP000245523">
    <property type="component" value="Unassembled WGS sequence"/>
</dbReference>
<evidence type="ECO:0000259" key="2">
    <source>
        <dbReference type="PROSITE" id="PS51831"/>
    </source>
</evidence>
<organism evidence="4 5">
    <name type="scientific">Hallerella porci</name>
    <dbReference type="NCBI Taxonomy" id="1945871"/>
    <lineage>
        <taxon>Bacteria</taxon>
        <taxon>Pseudomonadati</taxon>
        <taxon>Fibrobacterota</taxon>
        <taxon>Fibrobacteria</taxon>
        <taxon>Fibrobacterales</taxon>
        <taxon>Fibrobacteraceae</taxon>
        <taxon>Hallerella</taxon>
    </lineage>
</organism>
<keyword evidence="1" id="KW-1133">Transmembrane helix</keyword>
<reference evidence="4 5" key="1">
    <citation type="submission" date="2018-05" db="EMBL/GenBank/DDBJ databases">
        <title>Animal gut microbial communities from fecal samples from Wisconsin, USA.</title>
        <authorList>
            <person name="Neumann A."/>
        </authorList>
    </citation>
    <scope>NUCLEOTIDE SEQUENCE [LARGE SCALE GENOMIC DNA]</scope>
    <source>
        <strain evidence="4 5">UWS4</strain>
    </source>
</reference>
<protein>
    <submittedName>
        <fullName evidence="4">HD domain-containing protein</fullName>
    </submittedName>
</protein>
<feature type="domain" description="HD" evidence="2">
    <location>
        <begin position="232"/>
        <end position="354"/>
    </location>
</feature>